<dbReference type="EMBL" id="LWDF02000233">
    <property type="protein sequence ID" value="KAE8251734.1"/>
    <property type="molecule type" value="Genomic_DNA"/>
</dbReference>
<dbReference type="InterPro" id="IPR011990">
    <property type="entry name" value="TPR-like_helical_dom_sf"/>
</dbReference>
<organism evidence="2 3">
    <name type="scientific">Tilletia indica</name>
    <dbReference type="NCBI Taxonomy" id="43049"/>
    <lineage>
        <taxon>Eukaryota</taxon>
        <taxon>Fungi</taxon>
        <taxon>Dikarya</taxon>
        <taxon>Basidiomycota</taxon>
        <taxon>Ustilaginomycotina</taxon>
        <taxon>Exobasidiomycetes</taxon>
        <taxon>Tilletiales</taxon>
        <taxon>Tilletiaceae</taxon>
        <taxon>Tilletia</taxon>
    </lineage>
</organism>
<gene>
    <name evidence="2" type="ORF">A4X13_0g3865</name>
</gene>
<dbReference type="AlphaFoldDB" id="A0A177THM3"/>
<name>A0A177THM3_9BASI</name>
<reference evidence="2" key="2">
    <citation type="journal article" date="2019" name="IMA Fungus">
        <title>Genome sequencing and comparison of five Tilletia species to identify candidate genes for the detection of regulated species infecting wheat.</title>
        <authorList>
            <person name="Nguyen H.D.T."/>
            <person name="Sultana T."/>
            <person name="Kesanakurti P."/>
            <person name="Hambleton S."/>
        </authorList>
    </citation>
    <scope>NUCLEOTIDE SEQUENCE</scope>
    <source>
        <strain evidence="2">DAOMC 236416</strain>
    </source>
</reference>
<keyword evidence="3" id="KW-1185">Reference proteome</keyword>
<reference evidence="2" key="1">
    <citation type="submission" date="2016-04" db="EMBL/GenBank/DDBJ databases">
        <authorList>
            <person name="Nguyen H.D."/>
            <person name="Samba Siva P."/>
            <person name="Cullis J."/>
            <person name="Levesque C.A."/>
            <person name="Hambleton S."/>
        </authorList>
    </citation>
    <scope>NUCLEOTIDE SEQUENCE</scope>
    <source>
        <strain evidence="2">DAOMC 236416</strain>
    </source>
</reference>
<evidence type="ECO:0000313" key="3">
    <source>
        <dbReference type="Proteomes" id="UP000077521"/>
    </source>
</evidence>
<protein>
    <submittedName>
        <fullName evidence="2">Uncharacterized protein</fullName>
    </submittedName>
</protein>
<evidence type="ECO:0000256" key="1">
    <source>
        <dbReference type="SAM" id="MobiDB-lite"/>
    </source>
</evidence>
<evidence type="ECO:0000313" key="2">
    <source>
        <dbReference type="EMBL" id="KAE8251734.1"/>
    </source>
</evidence>
<dbReference type="Gene3D" id="1.25.40.10">
    <property type="entry name" value="Tetratricopeptide repeat domain"/>
    <property type="match status" value="2"/>
</dbReference>
<feature type="region of interest" description="Disordered" evidence="1">
    <location>
        <begin position="1"/>
        <end position="21"/>
    </location>
</feature>
<accession>A0A177THM3</accession>
<comment type="caution">
    <text evidence="2">The sequence shown here is derived from an EMBL/GenBank/DDBJ whole genome shotgun (WGS) entry which is preliminary data.</text>
</comment>
<dbReference type="Proteomes" id="UP000077521">
    <property type="component" value="Unassembled WGS sequence"/>
</dbReference>
<dbReference type="SUPFAM" id="SSF48452">
    <property type="entry name" value="TPR-like"/>
    <property type="match status" value="1"/>
</dbReference>
<sequence length="845" mass="93951">MSSDAEHSDAMSSYSDGSESESVELERITSWPGHVSAPVDILQLYNTVAASPRCNHDIQQVLSLLPDIIGTTNKARLTKTYGQSYCRRMLELVSLLLRHEKTSTKPGAPGTLQSIMASELLERTEEFEYVANGVQSLARRSPQRSEIQRSMESAIRETRSDIIETKRVSTVRGLQRRNAAICHASVQKRIAEFARLGLVDVEMTLEYGLLARDLPRVGITDPFLSVRHIQLSNNWAPVPLEDPTSAMDVDDVAHSDSQPTVNVAIRAILSQSSTLEKTSFSNPHAVGAWRTTLARALIVVLQDLSQPDPARIESMVPALLAATFGLCQMRASSHACSAIELVVLSFRDQFLRNQACESTRRNLVQALGILSIIFCDGRPSDDEYESRIESASVAASEAIKLLEPVVERDGRRYQEILATLKIRNVLCVLAPEDCDKGELPGAKQVAIEAVELSRRAVFANPTSWEAKVLLASALYVRTKLKSQEKPNSNLTAAPKEAIKCLREVVEMRPGPRDVQLAEVLHSFAKPCTQDSQDLLSKAVATYEQLSTTFPGQFSDKLGDLNWHLAVFHLLRAEYEQAEPRLTQATEHAGPLDEDQLFRSERSFARIMLEKYLAAFEDAHSTVLNNGLHWQGRECAKILSERGYSTWMLDHPDEGLRDLKSSVQMFQQVRRYSWDNDNSKTAISFDNLHPVRRHGGQLLDDEHANALAWLGALQCAMGDQEDALRNGAEALRLMRLSRACCRTEAESLAGDLKLARVLVYWSATLLNAGRGQEASRNVDESIELMRSRARSDSAFKTALLMKERMLAEDGQTSEAAEIRSEADTIPYQGFLSKLGRPRQGASVRND</sequence>
<proteinExistence type="predicted"/>